<reference evidence="6 7" key="1">
    <citation type="submission" date="2015-11" db="EMBL/GenBank/DDBJ databases">
        <title>Genomic analysis of 38 Legionella species identifies large and diverse effector repertoires.</title>
        <authorList>
            <person name="Burstein D."/>
            <person name="Amaro F."/>
            <person name="Zusman T."/>
            <person name="Lifshitz Z."/>
            <person name="Cohen O."/>
            <person name="Gilbert J.A."/>
            <person name="Pupko T."/>
            <person name="Shuman H.A."/>
            <person name="Segal G."/>
        </authorList>
    </citation>
    <scope>NUCLEOTIDE SEQUENCE [LARGE SCALE GENOMIC DNA]</scope>
    <source>
        <strain evidence="6 7">Bercovier 4</strain>
    </source>
</reference>
<evidence type="ECO:0000313" key="6">
    <source>
        <dbReference type="EMBL" id="KTD29739.1"/>
    </source>
</evidence>
<organism evidence="6 7">
    <name type="scientific">Legionella israelensis</name>
    <dbReference type="NCBI Taxonomy" id="454"/>
    <lineage>
        <taxon>Bacteria</taxon>
        <taxon>Pseudomonadati</taxon>
        <taxon>Pseudomonadota</taxon>
        <taxon>Gammaproteobacteria</taxon>
        <taxon>Legionellales</taxon>
        <taxon>Legionellaceae</taxon>
        <taxon>Legionella</taxon>
    </lineage>
</organism>
<dbReference type="InterPro" id="IPR026263">
    <property type="entry name" value="Alkaline_phosphatase_prok"/>
</dbReference>
<accession>A0A0W0WBL4</accession>
<protein>
    <submittedName>
        <fullName evidence="6">Alkaline phosphatase</fullName>
    </submittedName>
</protein>
<proteinExistence type="predicted"/>
<dbReference type="CDD" id="cd16016">
    <property type="entry name" value="AP-SPAP"/>
    <property type="match status" value="1"/>
</dbReference>
<dbReference type="RefSeq" id="WP_058501174.1">
    <property type="nucleotide sequence ID" value="NZ_CAAAJA010000017.1"/>
</dbReference>
<dbReference type="STRING" id="454.Lisr_0799"/>
<evidence type="ECO:0000313" key="7">
    <source>
        <dbReference type="Proteomes" id="UP000054761"/>
    </source>
</evidence>
<keyword evidence="7" id="KW-1185">Reference proteome</keyword>
<dbReference type="EMBL" id="LNYH01000038">
    <property type="protein sequence ID" value="KTD29739.1"/>
    <property type="molecule type" value="Genomic_DNA"/>
</dbReference>
<keyword evidence="1 4" id="KW-0597">Phosphoprotein</keyword>
<dbReference type="AlphaFoldDB" id="A0A0W0WBL4"/>
<comment type="caution">
    <text evidence="6">The sequence shown here is derived from an EMBL/GenBank/DDBJ whole genome shotgun (WGS) entry which is preliminary data.</text>
</comment>
<keyword evidence="3" id="KW-0732">Signal</keyword>
<dbReference type="Proteomes" id="UP000054761">
    <property type="component" value="Unassembled WGS sequence"/>
</dbReference>
<dbReference type="Gene3D" id="3.30.1360.150">
    <property type="match status" value="1"/>
</dbReference>
<feature type="binding site" evidence="5">
    <location>
        <begin position="157"/>
        <end position="159"/>
    </location>
    <ligand>
        <name>substrate</name>
    </ligand>
</feature>
<dbReference type="Pfam" id="PF01663">
    <property type="entry name" value="Phosphodiest"/>
    <property type="match status" value="1"/>
</dbReference>
<dbReference type="PANTHER" id="PTHR10151">
    <property type="entry name" value="ECTONUCLEOTIDE PYROPHOSPHATASE/PHOSPHODIESTERASE"/>
    <property type="match status" value="1"/>
</dbReference>
<evidence type="ECO:0000256" key="1">
    <source>
        <dbReference type="ARBA" id="ARBA00022553"/>
    </source>
</evidence>
<name>A0A0W0WBL4_9GAMM</name>
<evidence type="ECO:0000256" key="5">
    <source>
        <dbReference type="PIRSR" id="PIRSR031924-51"/>
    </source>
</evidence>
<sequence length="540" mass="61134">MKKLLYVLLFVFPLLHHGTTLKQPRFILLVVIDQLRGDLIDLHRQQFGENGFNYLLQHGIDFHNTHHPHANTSTCPGHATIATGSYPALHGVVDNNWYHRSTGRFMYCMEDEHSPILATSHTKTLPAGRSPANLMASTLADELLLAKAGRAYAVSLKDRAAISLAGHAGKAFWFDKENGGFVTSRWYYEKYPRWVNEWNRQYEPEAVTWNLGQTKTFYLFADAPRFKNRFQSFGKHFPHFTGEPSSTHYFKFLSMTPIADKLTADFAEHLIIEEKLGQKQGKTDYLGVSFSANDAIGHQFGPNSLEVEDNILKLDKTLGHLLTVIDKHVGLDNTLIVLTADHGVSDTPTYLKNHQIKEINPIPATALKQTIQQHLKTRFNLPESALLKIAPPFIYLNKPFLQQQQIDIQEVSHYLAGQLNGFPGIYKAYSLPVTADNRDWISEKVNRMAYPERSGDIYLVTLPYQSYDKKSERRVAHGSPWKYDSFVPLLFVSPAFKAQTIHKAVSTTDIAPTLTEILRIKSPSASVGQPLDNVLVYFDD</sequence>
<evidence type="ECO:0000256" key="2">
    <source>
        <dbReference type="ARBA" id="ARBA00022723"/>
    </source>
</evidence>
<dbReference type="GO" id="GO:0004035">
    <property type="term" value="F:alkaline phosphatase activity"/>
    <property type="evidence" value="ECO:0007669"/>
    <property type="project" value="InterPro"/>
</dbReference>
<dbReference type="GO" id="GO:0046872">
    <property type="term" value="F:metal ion binding"/>
    <property type="evidence" value="ECO:0007669"/>
    <property type="project" value="UniProtKB-KW"/>
</dbReference>
<gene>
    <name evidence="6" type="ORF">Lisr_0799</name>
</gene>
<dbReference type="PANTHER" id="PTHR10151:SF120">
    <property type="entry name" value="BIS(5'-ADENOSYL)-TRIPHOSPHATASE"/>
    <property type="match status" value="1"/>
</dbReference>
<feature type="active site" description="Phosphothreonine intermediate" evidence="4">
    <location>
        <position position="74"/>
    </location>
</feature>
<dbReference type="PIRSF" id="PIRSF031924">
    <property type="entry name" value="Pi-irrepressible_AP"/>
    <property type="match status" value="1"/>
</dbReference>
<dbReference type="Gene3D" id="3.40.720.10">
    <property type="entry name" value="Alkaline Phosphatase, subunit A"/>
    <property type="match status" value="1"/>
</dbReference>
<keyword evidence="2" id="KW-0479">Metal-binding</keyword>
<evidence type="ECO:0000256" key="4">
    <source>
        <dbReference type="PIRSR" id="PIRSR031924-50"/>
    </source>
</evidence>
<feature type="binding site" evidence="5">
    <location>
        <position position="95"/>
    </location>
    <ligand>
        <name>substrate</name>
    </ligand>
</feature>
<dbReference type="OrthoDB" id="9766127at2"/>
<dbReference type="InterPro" id="IPR017850">
    <property type="entry name" value="Alkaline_phosphatase_core_sf"/>
</dbReference>
<evidence type="ECO:0000256" key="3">
    <source>
        <dbReference type="ARBA" id="ARBA00022729"/>
    </source>
</evidence>
<dbReference type="PATRIC" id="fig|454.4.peg.861"/>
<dbReference type="SUPFAM" id="SSF53649">
    <property type="entry name" value="Alkaline phosphatase-like"/>
    <property type="match status" value="1"/>
</dbReference>
<dbReference type="InterPro" id="IPR002591">
    <property type="entry name" value="Phosphodiest/P_Trfase"/>
</dbReference>